<protein>
    <submittedName>
        <fullName evidence="7">Probable helicase</fullName>
        <ecNumber evidence="7">3.6.4.-</ecNumber>
    </submittedName>
</protein>
<dbReference type="InterPro" id="IPR050615">
    <property type="entry name" value="ATP-dep_DNA_Helicase"/>
</dbReference>
<dbReference type="eggNOG" id="arCOG00874">
    <property type="taxonomic scope" value="Archaea"/>
</dbReference>
<dbReference type="AlphaFoldDB" id="Q18IG6"/>
<proteinExistence type="predicted"/>
<dbReference type="RefSeq" id="WP_011571345.1">
    <property type="nucleotide sequence ID" value="NC_008212.1"/>
</dbReference>
<evidence type="ECO:0000256" key="4">
    <source>
        <dbReference type="ARBA" id="ARBA00022840"/>
    </source>
</evidence>
<dbReference type="EMBL" id="AM180088">
    <property type="protein sequence ID" value="CAJ52206.1"/>
    <property type="molecule type" value="Genomic_DNA"/>
</dbReference>
<keyword evidence="4" id="KW-0067">ATP-binding</keyword>
<dbReference type="Gene3D" id="3.40.50.300">
    <property type="entry name" value="P-loop containing nucleotide triphosphate hydrolases"/>
    <property type="match status" value="2"/>
</dbReference>
<dbReference type="InterPro" id="IPR006935">
    <property type="entry name" value="Helicase/UvrB_N"/>
</dbReference>
<evidence type="ECO:0000259" key="5">
    <source>
        <dbReference type="PROSITE" id="PS51192"/>
    </source>
</evidence>
<dbReference type="SMART" id="SM00490">
    <property type="entry name" value="HELICc"/>
    <property type="match status" value="1"/>
</dbReference>
<evidence type="ECO:0000256" key="2">
    <source>
        <dbReference type="ARBA" id="ARBA00022801"/>
    </source>
</evidence>
<evidence type="ECO:0000256" key="3">
    <source>
        <dbReference type="ARBA" id="ARBA00022806"/>
    </source>
</evidence>
<dbReference type="InterPro" id="IPR027417">
    <property type="entry name" value="P-loop_NTPase"/>
</dbReference>
<dbReference type="REBASE" id="13222">
    <property type="entry name" value="HwaORF2077P"/>
</dbReference>
<dbReference type="GO" id="GO:0140097">
    <property type="term" value="F:catalytic activity, acting on DNA"/>
    <property type="evidence" value="ECO:0007669"/>
    <property type="project" value="UniProtKB-ARBA"/>
</dbReference>
<dbReference type="PANTHER" id="PTHR11274">
    <property type="entry name" value="RAD25/XP-B DNA REPAIR HELICASE"/>
    <property type="match status" value="1"/>
</dbReference>
<dbReference type="SMART" id="SM00487">
    <property type="entry name" value="DEXDc"/>
    <property type="match status" value="1"/>
</dbReference>
<dbReference type="GO" id="GO:0004386">
    <property type="term" value="F:helicase activity"/>
    <property type="evidence" value="ECO:0007669"/>
    <property type="project" value="UniProtKB-KW"/>
</dbReference>
<evidence type="ECO:0000313" key="8">
    <source>
        <dbReference type="Proteomes" id="UP000001975"/>
    </source>
</evidence>
<sequence>MSDRSITDIDIPGVIDTNSTDFIDEFYNPLLTRASEYKRGVGYFSGSWVQSASRGLATLAEQGGSAKWIMSPILDSTDREAIKKGNKARCDEVIRESLLEDISSLETALDNQTQNAISWLIADGVIEIRFAVPTNGLAGQFHDKWGILRDADGNRVAFHGSQNDSYNAQLNYESYDIFCDWKHETDLTRVNKHEERFDRLWNNEVDSVTIHTIGETIRRELIQLRTTDERPYTPPDDESLSHNITLRPYQQDAVDAWFENNHCGLFQMATGTGKTYTALGAMDELNQITDSPLFVVVSVPMTHLASQWAESLKEFDYTSPHFIYGSANPSWKKSLDRIVSDFNLGLSDTEIVITTHTSGSKEEFRDTITRVDGEILLIGDEVHNMGSEHRKKGLLPAYDYRIGLSATPERFYDEEGSEYLLRYFEGTIYKFTIGDAIPEYLSRYNYYPRVVEMEPAELSEYRTYTHKIVSTKNNPQSDEETLSRLLQNRARIIKSAEAKFAELRDIIQESDVDHMLIYTNYEQINQTQKIMTDEGVIHRRFTAEESDDERQEILSAFASGTFEALVAMKCLDEGVDVPSTKKAILMSNSKNPMEFVQRRGRVLRRHGDDKEPAEIYDIIVVPTLNPDAELLESEQSIVEKELDRFNRFVKNANNTTSAELSIQRIRTAYQV</sequence>
<dbReference type="InterPro" id="IPR001650">
    <property type="entry name" value="Helicase_C-like"/>
</dbReference>
<dbReference type="SUPFAM" id="SSF52540">
    <property type="entry name" value="P-loop containing nucleoside triphosphate hydrolases"/>
    <property type="match status" value="1"/>
</dbReference>
<dbReference type="HOGENOM" id="CLU_024175_0_0_2"/>
<feature type="domain" description="Helicase ATP-binding" evidence="5">
    <location>
        <begin position="255"/>
        <end position="426"/>
    </location>
</feature>
<keyword evidence="8" id="KW-1185">Reference proteome</keyword>
<keyword evidence="2 7" id="KW-0378">Hydrolase</keyword>
<dbReference type="Proteomes" id="UP000001975">
    <property type="component" value="Chromosome"/>
</dbReference>
<dbReference type="Pfam" id="PF00271">
    <property type="entry name" value="Helicase_C"/>
    <property type="match status" value="1"/>
</dbReference>
<evidence type="ECO:0000256" key="1">
    <source>
        <dbReference type="ARBA" id="ARBA00022741"/>
    </source>
</evidence>
<evidence type="ECO:0000259" key="6">
    <source>
        <dbReference type="PROSITE" id="PS51194"/>
    </source>
</evidence>
<reference evidence="7 8" key="1">
    <citation type="journal article" date="2006" name="BMC Genomics">
        <title>The genome of the square archaeon Haloquadratum walsbyi: life at the limits of water activity.</title>
        <authorList>
            <person name="Bolhuis H.H."/>
            <person name="Palm P.P."/>
            <person name="Wende A.W."/>
            <person name="Falb M.M."/>
            <person name="Rampp M.M."/>
            <person name="Rodriguez-Valera F.F."/>
            <person name="Pfeiffer F.F."/>
            <person name="Oesterhelt D.D."/>
        </authorList>
    </citation>
    <scope>NUCLEOTIDE SEQUENCE [LARGE SCALE GENOMIC DNA]</scope>
    <source>
        <strain evidence="8">DSM 16790 / HBSQ001</strain>
    </source>
</reference>
<dbReference type="KEGG" id="hwa:HQ_2079A"/>
<dbReference type="PANTHER" id="PTHR11274:SF0">
    <property type="entry name" value="GENERAL TRANSCRIPTION AND DNA REPAIR FACTOR IIH HELICASE SUBUNIT XPB"/>
    <property type="match status" value="1"/>
</dbReference>
<organism evidence="7 8">
    <name type="scientific">Haloquadratum walsbyi (strain DSM 16790 / HBSQ001)</name>
    <dbReference type="NCBI Taxonomy" id="362976"/>
    <lineage>
        <taxon>Archaea</taxon>
        <taxon>Methanobacteriati</taxon>
        <taxon>Methanobacteriota</taxon>
        <taxon>Stenosarchaea group</taxon>
        <taxon>Halobacteria</taxon>
        <taxon>Halobacteriales</taxon>
        <taxon>Haloferacaceae</taxon>
        <taxon>Haloquadratum</taxon>
    </lineage>
</organism>
<dbReference type="EC" id="3.6.4.-" evidence="7"/>
<dbReference type="PROSITE" id="PS51192">
    <property type="entry name" value="HELICASE_ATP_BIND_1"/>
    <property type="match status" value="1"/>
</dbReference>
<dbReference type="CDD" id="cd09179">
    <property type="entry name" value="PLDc_N_DEXD_a"/>
    <property type="match status" value="1"/>
</dbReference>
<dbReference type="Pfam" id="PF04851">
    <property type="entry name" value="ResIII"/>
    <property type="match status" value="1"/>
</dbReference>
<name>Q18IG6_HALWD</name>
<dbReference type="InterPro" id="IPR014001">
    <property type="entry name" value="Helicase_ATP-bd"/>
</dbReference>
<dbReference type="GO" id="GO:0005524">
    <property type="term" value="F:ATP binding"/>
    <property type="evidence" value="ECO:0007669"/>
    <property type="project" value="UniProtKB-KW"/>
</dbReference>
<dbReference type="PROSITE" id="PS51194">
    <property type="entry name" value="HELICASE_CTER"/>
    <property type="match status" value="1"/>
</dbReference>
<dbReference type="GO" id="GO:0003677">
    <property type="term" value="F:DNA binding"/>
    <property type="evidence" value="ECO:0007669"/>
    <property type="project" value="InterPro"/>
</dbReference>
<keyword evidence="1" id="KW-0547">Nucleotide-binding</keyword>
<dbReference type="eggNOG" id="arCOG07871">
    <property type="taxonomic scope" value="Archaea"/>
</dbReference>
<dbReference type="STRING" id="362976.HQ_2079A"/>
<feature type="domain" description="Helicase C-terminal" evidence="6">
    <location>
        <begin position="502"/>
        <end position="653"/>
    </location>
</feature>
<dbReference type="GO" id="GO:0016787">
    <property type="term" value="F:hydrolase activity"/>
    <property type="evidence" value="ECO:0007669"/>
    <property type="project" value="UniProtKB-KW"/>
</dbReference>
<gene>
    <name evidence="7" type="ordered locus">HQ_2079A</name>
</gene>
<keyword evidence="3 7" id="KW-0347">Helicase</keyword>
<accession>Q18IG6</accession>
<dbReference type="GeneID" id="4192676"/>
<evidence type="ECO:0000313" key="7">
    <source>
        <dbReference type="EMBL" id="CAJ52206.1"/>
    </source>
</evidence>